<sequence>MPPRSQSLPVVSRSIPIARNGKSLQEDAMEAVDARRADIQDYLFYNRIMSGLKAKQSKSRCLDLRYQNQMLMEHIRDTRYSDVDSLSGGESFSSDDELTRNTLMGAIDLAQADEDDEMMFEMDI</sequence>
<evidence type="ECO:0000313" key="2">
    <source>
        <dbReference type="Proteomes" id="UP001295423"/>
    </source>
</evidence>
<reference evidence="1" key="1">
    <citation type="submission" date="2023-08" db="EMBL/GenBank/DDBJ databases">
        <authorList>
            <person name="Audoor S."/>
            <person name="Bilcke G."/>
        </authorList>
    </citation>
    <scope>NUCLEOTIDE SEQUENCE</scope>
</reference>
<keyword evidence="2" id="KW-1185">Reference proteome</keyword>
<gene>
    <name evidence="1" type="ORF">CYCCA115_LOCUS20665</name>
</gene>
<dbReference type="AlphaFoldDB" id="A0AAD2JME0"/>
<dbReference type="Proteomes" id="UP001295423">
    <property type="component" value="Unassembled WGS sequence"/>
</dbReference>
<organism evidence="1 2">
    <name type="scientific">Cylindrotheca closterium</name>
    <dbReference type="NCBI Taxonomy" id="2856"/>
    <lineage>
        <taxon>Eukaryota</taxon>
        <taxon>Sar</taxon>
        <taxon>Stramenopiles</taxon>
        <taxon>Ochrophyta</taxon>
        <taxon>Bacillariophyta</taxon>
        <taxon>Bacillariophyceae</taxon>
        <taxon>Bacillariophycidae</taxon>
        <taxon>Bacillariales</taxon>
        <taxon>Bacillariaceae</taxon>
        <taxon>Cylindrotheca</taxon>
    </lineage>
</organism>
<evidence type="ECO:0000313" key="1">
    <source>
        <dbReference type="EMBL" id="CAJ1964510.1"/>
    </source>
</evidence>
<protein>
    <submittedName>
        <fullName evidence="1">Uncharacterized protein</fullName>
    </submittedName>
</protein>
<accession>A0AAD2JME0</accession>
<name>A0AAD2JME0_9STRA</name>
<comment type="caution">
    <text evidence="1">The sequence shown here is derived from an EMBL/GenBank/DDBJ whole genome shotgun (WGS) entry which is preliminary data.</text>
</comment>
<dbReference type="EMBL" id="CAKOGP040002191">
    <property type="protein sequence ID" value="CAJ1964510.1"/>
    <property type="molecule type" value="Genomic_DNA"/>
</dbReference>
<proteinExistence type="predicted"/>